<organism evidence="15 16">
    <name type="scientific">Candidatus Woesebacteria bacterium RIFOXYB1_FULL_38_16</name>
    <dbReference type="NCBI Taxonomy" id="1802538"/>
    <lineage>
        <taxon>Bacteria</taxon>
        <taxon>Candidatus Woeseibacteriota</taxon>
    </lineage>
</organism>
<keyword evidence="10" id="KW-0234">DNA repair</keyword>
<dbReference type="Gene3D" id="1.10.3260.10">
    <property type="entry name" value="DNA ligase, ATP-dependent, N-terminal domain"/>
    <property type="match status" value="1"/>
</dbReference>
<comment type="caution">
    <text evidence="15">The sequence shown here is derived from an EMBL/GenBank/DDBJ whole genome shotgun (WGS) entry which is preliminary data.</text>
</comment>
<dbReference type="EC" id="6.5.1.1" evidence="2"/>
<dbReference type="GO" id="GO:0006281">
    <property type="term" value="P:DNA repair"/>
    <property type="evidence" value="ECO:0007669"/>
    <property type="project" value="UniProtKB-KW"/>
</dbReference>
<dbReference type="InterPro" id="IPR012310">
    <property type="entry name" value="DNA_ligase_ATP-dep_cent"/>
</dbReference>
<dbReference type="GO" id="GO:0006310">
    <property type="term" value="P:DNA recombination"/>
    <property type="evidence" value="ECO:0007669"/>
    <property type="project" value="UniProtKB-KW"/>
</dbReference>
<dbReference type="GO" id="GO:0051301">
    <property type="term" value="P:cell division"/>
    <property type="evidence" value="ECO:0007669"/>
    <property type="project" value="UniProtKB-KW"/>
</dbReference>
<dbReference type="InterPro" id="IPR012340">
    <property type="entry name" value="NA-bd_OB-fold"/>
</dbReference>
<protein>
    <recommendedName>
        <fullName evidence="2">DNA ligase (ATP)</fullName>
        <ecNumber evidence="2">6.5.1.1</ecNumber>
    </recommendedName>
</protein>
<evidence type="ECO:0000256" key="9">
    <source>
        <dbReference type="ARBA" id="ARBA00023172"/>
    </source>
</evidence>
<evidence type="ECO:0000256" key="13">
    <source>
        <dbReference type="RuleBase" id="RU004196"/>
    </source>
</evidence>
<accession>A0A1F8CS48</accession>
<evidence type="ECO:0000259" key="14">
    <source>
        <dbReference type="PROSITE" id="PS50160"/>
    </source>
</evidence>
<dbReference type="InterPro" id="IPR012308">
    <property type="entry name" value="DNA_ligase_ATP-dep_N"/>
</dbReference>
<sequence length="571" mass="64894">MKFSQLSIYLDQLDSTSSRIEITKILSTLLKSAQDNEIDKIIYLVLGRLAPQYHGLVFNIADQLMLQSLSLCYATDLGEVKKLYRSLGDLGLVAEKLKKEKTPQHHPKPLSVIDVFNRLKTIALDEGEGSQDRKITEMARLLSELDGLSVRFVTRIPIGKLRLGFSDKTIIDALSWQQNADKQFSQAIKKAYDVLPDIGLLARLIKQSGIENATKNIKPIIGTPVMPMLAQRLKSPAEMIKKMGEVAIEPKFDGLRLQIHFQKNKPTKAFTRNLNETSWMFPELESIGQKIKANSAIFDCEAVGLSENSKKMVNFQTTMTRRRKHEVLSHSQKTPIRFQVFDLLFLNDKSLLHLSYEERRKLLKEIVTDKNLLIVDEYLVTSSPEVITQKHKEWIKKGLEGIIVKQVNSEYVPGRTGWRWVKMKEEEQSKAKLKDTVDCIIMGYSFGKGKRSGFGMGQFLAGIKDQETVKTITKVGTGLTDEQFRTLKKRLKKLETSQKPKEYIPGIKSLLPDFWVIPNLVVELAADEITKSPGHSSGFALRFPRLVRFRDDKSPSDATTLSEIKKLFQLQ</sequence>
<dbReference type="PROSITE" id="PS50160">
    <property type="entry name" value="DNA_LIGASE_A3"/>
    <property type="match status" value="1"/>
</dbReference>
<dbReference type="InterPro" id="IPR036599">
    <property type="entry name" value="DNA_ligase_N_sf"/>
</dbReference>
<dbReference type="GO" id="GO:0071897">
    <property type="term" value="P:DNA biosynthetic process"/>
    <property type="evidence" value="ECO:0007669"/>
    <property type="project" value="InterPro"/>
</dbReference>
<dbReference type="PANTHER" id="PTHR45674">
    <property type="entry name" value="DNA LIGASE 1/3 FAMILY MEMBER"/>
    <property type="match status" value="1"/>
</dbReference>
<comment type="similarity">
    <text evidence="1 13">Belongs to the ATP-dependent DNA ligase family.</text>
</comment>
<evidence type="ECO:0000256" key="6">
    <source>
        <dbReference type="ARBA" id="ARBA00022741"/>
    </source>
</evidence>
<evidence type="ECO:0000256" key="8">
    <source>
        <dbReference type="ARBA" id="ARBA00022840"/>
    </source>
</evidence>
<dbReference type="InterPro" id="IPR050191">
    <property type="entry name" value="ATP-dep_DNA_ligase"/>
</dbReference>
<evidence type="ECO:0000256" key="3">
    <source>
        <dbReference type="ARBA" id="ARBA00022598"/>
    </source>
</evidence>
<dbReference type="Proteomes" id="UP000178999">
    <property type="component" value="Unassembled WGS sequence"/>
</dbReference>
<comment type="catalytic activity">
    <reaction evidence="12">
        <text>ATP + (deoxyribonucleotide)n-3'-hydroxyl + 5'-phospho-(deoxyribonucleotide)m = (deoxyribonucleotide)n+m + AMP + diphosphate.</text>
        <dbReference type="EC" id="6.5.1.1"/>
    </reaction>
</comment>
<evidence type="ECO:0000313" key="16">
    <source>
        <dbReference type="Proteomes" id="UP000178999"/>
    </source>
</evidence>
<reference evidence="15 16" key="1">
    <citation type="journal article" date="2016" name="Nat. Commun.">
        <title>Thousands of microbial genomes shed light on interconnected biogeochemical processes in an aquifer system.</title>
        <authorList>
            <person name="Anantharaman K."/>
            <person name="Brown C.T."/>
            <person name="Hug L.A."/>
            <person name="Sharon I."/>
            <person name="Castelle C.J."/>
            <person name="Probst A.J."/>
            <person name="Thomas B.C."/>
            <person name="Singh A."/>
            <person name="Wilkins M.J."/>
            <person name="Karaoz U."/>
            <person name="Brodie E.L."/>
            <person name="Williams K.H."/>
            <person name="Hubbard S.S."/>
            <person name="Banfield J.F."/>
        </authorList>
    </citation>
    <scope>NUCLEOTIDE SEQUENCE [LARGE SCALE GENOMIC DNA]</scope>
</reference>
<dbReference type="GO" id="GO:0003910">
    <property type="term" value="F:DNA ligase (ATP) activity"/>
    <property type="evidence" value="ECO:0007669"/>
    <property type="project" value="UniProtKB-EC"/>
</dbReference>
<keyword evidence="3" id="KW-0436">Ligase</keyword>
<dbReference type="Gene3D" id="2.40.50.140">
    <property type="entry name" value="Nucleic acid-binding proteins"/>
    <property type="match status" value="1"/>
</dbReference>
<dbReference type="SUPFAM" id="SSF117018">
    <property type="entry name" value="ATP-dependent DNA ligase DNA-binding domain"/>
    <property type="match status" value="1"/>
</dbReference>
<evidence type="ECO:0000256" key="2">
    <source>
        <dbReference type="ARBA" id="ARBA00012727"/>
    </source>
</evidence>
<evidence type="ECO:0000256" key="11">
    <source>
        <dbReference type="ARBA" id="ARBA00023306"/>
    </source>
</evidence>
<evidence type="ECO:0000256" key="10">
    <source>
        <dbReference type="ARBA" id="ARBA00023204"/>
    </source>
</evidence>
<dbReference type="NCBIfam" id="TIGR00574">
    <property type="entry name" value="dnl1"/>
    <property type="match status" value="1"/>
</dbReference>
<evidence type="ECO:0000256" key="1">
    <source>
        <dbReference type="ARBA" id="ARBA00007572"/>
    </source>
</evidence>
<evidence type="ECO:0000256" key="5">
    <source>
        <dbReference type="ARBA" id="ARBA00022705"/>
    </source>
</evidence>
<dbReference type="Pfam" id="PF01068">
    <property type="entry name" value="DNA_ligase_A_M"/>
    <property type="match status" value="1"/>
</dbReference>
<keyword evidence="5" id="KW-0235">DNA replication</keyword>
<keyword evidence="11" id="KW-0131">Cell cycle</keyword>
<gene>
    <name evidence="15" type="ORF">A2382_02770</name>
</gene>
<keyword evidence="9" id="KW-0233">DNA recombination</keyword>
<keyword evidence="7" id="KW-0227">DNA damage</keyword>
<evidence type="ECO:0000256" key="4">
    <source>
        <dbReference type="ARBA" id="ARBA00022618"/>
    </source>
</evidence>
<dbReference type="GO" id="GO:0003677">
    <property type="term" value="F:DNA binding"/>
    <property type="evidence" value="ECO:0007669"/>
    <property type="project" value="InterPro"/>
</dbReference>
<dbReference type="SUPFAM" id="SSF50249">
    <property type="entry name" value="Nucleic acid-binding proteins"/>
    <property type="match status" value="1"/>
</dbReference>
<dbReference type="GO" id="GO:0006273">
    <property type="term" value="P:lagging strand elongation"/>
    <property type="evidence" value="ECO:0007669"/>
    <property type="project" value="TreeGrafter"/>
</dbReference>
<evidence type="ECO:0000256" key="12">
    <source>
        <dbReference type="ARBA" id="ARBA00034003"/>
    </source>
</evidence>
<name>A0A1F8CS48_9BACT</name>
<keyword evidence="6" id="KW-0547">Nucleotide-binding</keyword>
<dbReference type="AlphaFoldDB" id="A0A1F8CS48"/>
<evidence type="ECO:0000313" key="15">
    <source>
        <dbReference type="EMBL" id="OGM79134.1"/>
    </source>
</evidence>
<dbReference type="InterPro" id="IPR012309">
    <property type="entry name" value="DNA_ligase_ATP-dep_C"/>
</dbReference>
<dbReference type="SUPFAM" id="SSF56091">
    <property type="entry name" value="DNA ligase/mRNA capping enzyme, catalytic domain"/>
    <property type="match status" value="1"/>
</dbReference>
<dbReference type="STRING" id="1802538.A2382_02770"/>
<evidence type="ECO:0000256" key="7">
    <source>
        <dbReference type="ARBA" id="ARBA00022763"/>
    </source>
</evidence>
<dbReference type="EMBL" id="MGHY01000019">
    <property type="protein sequence ID" value="OGM79134.1"/>
    <property type="molecule type" value="Genomic_DNA"/>
</dbReference>
<proteinExistence type="inferred from homology"/>
<dbReference type="Gene3D" id="3.30.470.30">
    <property type="entry name" value="DNA ligase/mRNA capping enzyme"/>
    <property type="match status" value="1"/>
</dbReference>
<feature type="domain" description="ATP-dependent DNA ligase family profile" evidence="14">
    <location>
        <begin position="329"/>
        <end position="453"/>
    </location>
</feature>
<dbReference type="Pfam" id="PF04679">
    <property type="entry name" value="DNA_ligase_A_C"/>
    <property type="match status" value="1"/>
</dbReference>
<dbReference type="GO" id="GO:0005524">
    <property type="term" value="F:ATP binding"/>
    <property type="evidence" value="ECO:0007669"/>
    <property type="project" value="UniProtKB-KW"/>
</dbReference>
<dbReference type="Pfam" id="PF04675">
    <property type="entry name" value="DNA_ligase_A_N"/>
    <property type="match status" value="1"/>
</dbReference>
<keyword evidence="8" id="KW-0067">ATP-binding</keyword>
<keyword evidence="4" id="KW-0132">Cell division</keyword>
<dbReference type="InterPro" id="IPR000977">
    <property type="entry name" value="DNA_ligase_ATP-dep"/>
</dbReference>
<dbReference type="PANTHER" id="PTHR45674:SF4">
    <property type="entry name" value="DNA LIGASE 1"/>
    <property type="match status" value="1"/>
</dbReference>